<evidence type="ECO:0000313" key="3">
    <source>
        <dbReference type="EMBL" id="MBD8499451.1"/>
    </source>
</evidence>
<dbReference type="SUPFAM" id="SSF55961">
    <property type="entry name" value="Bet v1-like"/>
    <property type="match status" value="1"/>
</dbReference>
<dbReference type="Gene3D" id="3.30.530.20">
    <property type="match status" value="1"/>
</dbReference>
<gene>
    <name evidence="3" type="ORF">IFO66_14235</name>
</gene>
<sequence length="151" mass="17740">MQIKVSAEMNASVDRIFRAMNDEEEVKRWSKLVTGYIYEKEEDRNQCYPGLTYICVQKQFGQVLEVKARIVECNLPYRLAARAVMDDFTALMTYSFDKQGEVVRVTHQQEYEFSSGMAKVLFVLTSWISRIMLQNELNRLKKYVEAHPHLD</sequence>
<proteinExistence type="inferred from homology"/>
<evidence type="ECO:0000313" key="4">
    <source>
        <dbReference type="Proteomes" id="UP000634529"/>
    </source>
</evidence>
<organism evidence="3 4">
    <name type="scientific">Paenibacillus arenosi</name>
    <dbReference type="NCBI Taxonomy" id="2774142"/>
    <lineage>
        <taxon>Bacteria</taxon>
        <taxon>Bacillati</taxon>
        <taxon>Bacillota</taxon>
        <taxon>Bacilli</taxon>
        <taxon>Bacillales</taxon>
        <taxon>Paenibacillaceae</taxon>
        <taxon>Paenibacillus</taxon>
    </lineage>
</organism>
<dbReference type="InterPro" id="IPR023393">
    <property type="entry name" value="START-like_dom_sf"/>
</dbReference>
<name>A0ABR9AZZ7_9BACL</name>
<protein>
    <submittedName>
        <fullName evidence="3">SRPBCC family protein</fullName>
    </submittedName>
</protein>
<comment type="similarity">
    <text evidence="1">Belongs to the AHA1 family.</text>
</comment>
<dbReference type="RefSeq" id="WP_192025785.1">
    <property type="nucleotide sequence ID" value="NZ_JACYTN010000011.1"/>
</dbReference>
<evidence type="ECO:0000256" key="1">
    <source>
        <dbReference type="ARBA" id="ARBA00006817"/>
    </source>
</evidence>
<evidence type="ECO:0000259" key="2">
    <source>
        <dbReference type="Pfam" id="PF08327"/>
    </source>
</evidence>
<dbReference type="EMBL" id="JACYTN010000011">
    <property type="protein sequence ID" value="MBD8499451.1"/>
    <property type="molecule type" value="Genomic_DNA"/>
</dbReference>
<keyword evidence="4" id="KW-1185">Reference proteome</keyword>
<comment type="caution">
    <text evidence="3">The sequence shown here is derived from an EMBL/GenBank/DDBJ whole genome shotgun (WGS) entry which is preliminary data.</text>
</comment>
<feature type="domain" description="Activator of Hsp90 ATPase homologue 1/2-like C-terminal" evidence="2">
    <location>
        <begin position="10"/>
        <end position="119"/>
    </location>
</feature>
<dbReference type="CDD" id="cd07812">
    <property type="entry name" value="SRPBCC"/>
    <property type="match status" value="1"/>
</dbReference>
<reference evidence="3 4" key="1">
    <citation type="submission" date="2020-09" db="EMBL/GenBank/DDBJ databases">
        <title>Paenibacillus sp. CAU 1523 isolated from sand of Haeundae Beach.</title>
        <authorList>
            <person name="Kim W."/>
        </authorList>
    </citation>
    <scope>NUCLEOTIDE SEQUENCE [LARGE SCALE GENOMIC DNA]</scope>
    <source>
        <strain evidence="3 4">CAU 1523</strain>
    </source>
</reference>
<dbReference type="Pfam" id="PF08327">
    <property type="entry name" value="AHSA1"/>
    <property type="match status" value="1"/>
</dbReference>
<accession>A0ABR9AZZ7</accession>
<dbReference type="Proteomes" id="UP000634529">
    <property type="component" value="Unassembled WGS sequence"/>
</dbReference>
<dbReference type="InterPro" id="IPR013538">
    <property type="entry name" value="ASHA1/2-like_C"/>
</dbReference>